<dbReference type="RefSeq" id="WP_133528701.1">
    <property type="nucleotide sequence ID" value="NZ_SNXO01000023.1"/>
</dbReference>
<reference evidence="1 2" key="1">
    <citation type="submission" date="2019-03" db="EMBL/GenBank/DDBJ databases">
        <title>Genomic Encyclopedia of Type Strains, Phase IV (KMG-IV): sequencing the most valuable type-strain genomes for metagenomic binning, comparative biology and taxonomic classification.</title>
        <authorList>
            <person name="Goeker M."/>
        </authorList>
    </citation>
    <scope>NUCLEOTIDE SEQUENCE [LARGE SCALE GENOMIC DNA]</scope>
    <source>
        <strain evidence="1 2">DSM 28287</strain>
    </source>
</reference>
<evidence type="ECO:0000313" key="1">
    <source>
        <dbReference type="EMBL" id="TDP53700.1"/>
    </source>
</evidence>
<dbReference type="OrthoDB" id="9803393at2"/>
<protein>
    <submittedName>
        <fullName evidence="1">Uncharacterized protein</fullName>
    </submittedName>
</protein>
<comment type="caution">
    <text evidence="1">The sequence shown here is derived from an EMBL/GenBank/DDBJ whole genome shotgun (WGS) entry which is preliminary data.</text>
</comment>
<gene>
    <name evidence="1" type="ORF">EV211_12315</name>
</gene>
<dbReference type="AlphaFoldDB" id="A0A4R6PZK7"/>
<dbReference type="EMBL" id="SNXO01000023">
    <property type="protein sequence ID" value="TDP53700.1"/>
    <property type="molecule type" value="Genomic_DNA"/>
</dbReference>
<keyword evidence="2" id="KW-1185">Reference proteome</keyword>
<dbReference type="Proteomes" id="UP000295500">
    <property type="component" value="Unassembled WGS sequence"/>
</dbReference>
<evidence type="ECO:0000313" key="2">
    <source>
        <dbReference type="Proteomes" id="UP000295500"/>
    </source>
</evidence>
<proteinExistence type="predicted"/>
<sequence length="108" mass="12390">MTYFRNDIAAKCGVNAAVVAQLLWDRLIDEAGTEEALERHGCFWSRCSARMMTAELPFLSIHMAKDAVGLLKENGYIRKGCFNDNRFDHTNWYSFTEYGVRIMEVGDE</sequence>
<organism evidence="1 2">
    <name type="scientific">Aminicella lysinilytica</name>
    <dbReference type="NCBI Taxonomy" id="433323"/>
    <lineage>
        <taxon>Bacteria</taxon>
        <taxon>Bacillati</taxon>
        <taxon>Bacillota</taxon>
        <taxon>Clostridia</taxon>
        <taxon>Peptostreptococcales</taxon>
        <taxon>Anaerovoracaceae</taxon>
        <taxon>Aminicella</taxon>
    </lineage>
</organism>
<accession>A0A4R6PZK7</accession>
<name>A0A4R6PZK7_9FIRM</name>